<dbReference type="AlphaFoldDB" id="A0A4V0P295"/>
<dbReference type="GO" id="GO:0042054">
    <property type="term" value="F:histone methyltransferase activity"/>
    <property type="evidence" value="ECO:0007669"/>
    <property type="project" value="TreeGrafter"/>
</dbReference>
<evidence type="ECO:0000313" key="2">
    <source>
        <dbReference type="Proteomes" id="UP000291236"/>
    </source>
</evidence>
<dbReference type="CDD" id="cd02440">
    <property type="entry name" value="AdoMet_MTases"/>
    <property type="match status" value="1"/>
</dbReference>
<dbReference type="OrthoDB" id="101857at2"/>
<dbReference type="SUPFAM" id="SSF53335">
    <property type="entry name" value="S-adenosyl-L-methionine-dependent methyltransferases"/>
    <property type="match status" value="1"/>
</dbReference>
<dbReference type="Gene3D" id="3.40.50.150">
    <property type="entry name" value="Vaccinia Virus protein VP39"/>
    <property type="match status" value="1"/>
</dbReference>
<evidence type="ECO:0000313" key="1">
    <source>
        <dbReference type="EMBL" id="BBH52447.1"/>
    </source>
</evidence>
<sequence>MDMQILYHNRMLADESRCNLFKEVIKRKVNKETILVDIGTGTGLLSSFALEIGAKEVYSIEYFKDASEFSEKFLTQKWSNVKCINKSSYEVCISDVKPNILVTETIGLLGPEENIVELTHDFYKRHKSISSIVPKKLKLYYQFLNSERVEIYLNSIISNFSKYDYLKESTEDLKNLFSNKIRTSIINDCIKNKISTPFLIKEYTFGVDHDSSFSTNIKLIPDGDCKYNLIHFYFDAYLDDETVLSSNCFSKTTHWCHSYVYIPNSKKNKTLNISYKSKEKKVNVKWL</sequence>
<dbReference type="GO" id="GO:0032259">
    <property type="term" value="P:methylation"/>
    <property type="evidence" value="ECO:0007669"/>
    <property type="project" value="UniProtKB-KW"/>
</dbReference>
<dbReference type="InterPro" id="IPR029063">
    <property type="entry name" value="SAM-dependent_MTases_sf"/>
</dbReference>
<keyword evidence="1" id="KW-0808">Transferase</keyword>
<dbReference type="RefSeq" id="WP_130606961.1">
    <property type="nucleotide sequence ID" value="NZ_AP019368.1"/>
</dbReference>
<organism evidence="1 2">
    <name type="scientific">Fluviispira sanaruensis</name>
    <dbReference type="NCBI Taxonomy" id="2493639"/>
    <lineage>
        <taxon>Bacteria</taxon>
        <taxon>Pseudomonadati</taxon>
        <taxon>Bdellovibrionota</taxon>
        <taxon>Oligoflexia</taxon>
        <taxon>Silvanigrellales</taxon>
        <taxon>Silvanigrellaceae</taxon>
        <taxon>Fluviispira</taxon>
    </lineage>
</organism>
<accession>A0A4V0P295</accession>
<keyword evidence="2" id="KW-1185">Reference proteome</keyword>
<protein>
    <submittedName>
        <fullName evidence="1">Class I SAM-dependent methyltransferase</fullName>
    </submittedName>
</protein>
<dbReference type="GO" id="GO:0016274">
    <property type="term" value="F:protein-arginine N-methyltransferase activity"/>
    <property type="evidence" value="ECO:0007669"/>
    <property type="project" value="InterPro"/>
</dbReference>
<dbReference type="Gene3D" id="2.70.160.11">
    <property type="entry name" value="Hnrnp arginine n-methyltransferase1"/>
    <property type="match status" value="1"/>
</dbReference>
<gene>
    <name evidence="1" type="ORF">JCM31447_08880</name>
</gene>
<keyword evidence="1" id="KW-0489">Methyltransferase</keyword>
<dbReference type="EMBL" id="AP019368">
    <property type="protein sequence ID" value="BBH52447.1"/>
    <property type="molecule type" value="Genomic_DNA"/>
</dbReference>
<name>A0A4V0P295_FLUSA</name>
<dbReference type="Proteomes" id="UP000291236">
    <property type="component" value="Chromosome"/>
</dbReference>
<dbReference type="KEGG" id="sbf:JCM31447_08880"/>
<dbReference type="PANTHER" id="PTHR11006:SF4">
    <property type="entry name" value="PROTEIN ARGININE N-METHYLTRANSFERASE 7"/>
    <property type="match status" value="1"/>
</dbReference>
<dbReference type="InterPro" id="IPR025799">
    <property type="entry name" value="Arg_MeTrfase"/>
</dbReference>
<reference evidence="1 2" key="1">
    <citation type="submission" date="2018-12" db="EMBL/GenBank/DDBJ databases">
        <title>Rubrispira sanarue gen. nov., sp., nov., a member of the order Silvanigrellales, isolated from a brackish lake in Hamamatsu Japan.</title>
        <authorList>
            <person name="Maejima Y."/>
            <person name="Iino T."/>
            <person name="Muraguchi Y."/>
            <person name="Fukuda K."/>
            <person name="Nojiri H."/>
            <person name="Ohkuma M."/>
            <person name="Moriuchi R."/>
            <person name="Dohra H."/>
            <person name="Kimbara K."/>
            <person name="Shintani M."/>
        </authorList>
    </citation>
    <scope>NUCLEOTIDE SEQUENCE [LARGE SCALE GENOMIC DNA]</scope>
    <source>
        <strain evidence="1 2">RF1110005</strain>
    </source>
</reference>
<proteinExistence type="predicted"/>
<dbReference type="PANTHER" id="PTHR11006">
    <property type="entry name" value="PROTEIN ARGININE N-METHYLTRANSFERASE"/>
    <property type="match status" value="1"/>
</dbReference>